<evidence type="ECO:0000256" key="8">
    <source>
        <dbReference type="ARBA" id="ARBA00041137"/>
    </source>
</evidence>
<accession>A0A238FDN1</accession>
<comment type="similarity">
    <text evidence="6">Belongs to the L2HGDH family.</text>
</comment>
<keyword evidence="4" id="KW-0560">Oxidoreductase</keyword>
<evidence type="ECO:0000259" key="10">
    <source>
        <dbReference type="Pfam" id="PF01266"/>
    </source>
</evidence>
<evidence type="ECO:0000256" key="5">
    <source>
        <dbReference type="ARBA" id="ARBA00036066"/>
    </source>
</evidence>
<evidence type="ECO:0000256" key="2">
    <source>
        <dbReference type="ARBA" id="ARBA00022630"/>
    </source>
</evidence>
<evidence type="ECO:0000256" key="4">
    <source>
        <dbReference type="ARBA" id="ARBA00023002"/>
    </source>
</evidence>
<dbReference type="InterPro" id="IPR006076">
    <property type="entry name" value="FAD-dep_OxRdtase"/>
</dbReference>
<dbReference type="EC" id="1.1.99.2" evidence="7"/>
<name>A0A238FDN1_9BASI</name>
<dbReference type="OrthoDB" id="498204at2759"/>
<comment type="catalytic activity">
    <reaction evidence="5">
        <text>(S)-2-hydroxyglutarate + A = 2-oxoglutarate + AH2</text>
        <dbReference type="Rhea" id="RHEA:21252"/>
        <dbReference type="ChEBI" id="CHEBI:13193"/>
        <dbReference type="ChEBI" id="CHEBI:16782"/>
        <dbReference type="ChEBI" id="CHEBI:16810"/>
        <dbReference type="ChEBI" id="CHEBI:17499"/>
        <dbReference type="EC" id="1.1.99.2"/>
    </reaction>
</comment>
<dbReference type="EMBL" id="FMSP01000008">
    <property type="protein sequence ID" value="SCV71932.1"/>
    <property type="molecule type" value="Genomic_DNA"/>
</dbReference>
<dbReference type="Pfam" id="PF01266">
    <property type="entry name" value="DAO"/>
    <property type="match status" value="1"/>
</dbReference>
<feature type="region of interest" description="Disordered" evidence="9">
    <location>
        <begin position="205"/>
        <end position="231"/>
    </location>
</feature>
<evidence type="ECO:0000256" key="6">
    <source>
        <dbReference type="ARBA" id="ARBA00037941"/>
    </source>
</evidence>
<dbReference type="SUPFAM" id="SSF51905">
    <property type="entry name" value="FAD/NAD(P)-binding domain"/>
    <property type="match status" value="1"/>
</dbReference>
<protein>
    <recommendedName>
        <fullName evidence="8">L-2-hydroxyglutarate dehydrogenase, mitochondrial</fullName>
        <ecNumber evidence="7">1.1.99.2</ecNumber>
    </recommendedName>
</protein>
<evidence type="ECO:0000256" key="3">
    <source>
        <dbReference type="ARBA" id="ARBA00022827"/>
    </source>
</evidence>
<dbReference type="Proteomes" id="UP000198372">
    <property type="component" value="Unassembled WGS sequence"/>
</dbReference>
<keyword evidence="12" id="KW-1185">Reference proteome</keyword>
<gene>
    <name evidence="11" type="ORF">BQ2448_4626</name>
</gene>
<dbReference type="Gene3D" id="3.50.50.60">
    <property type="entry name" value="FAD/NAD(P)-binding domain"/>
    <property type="match status" value="1"/>
</dbReference>
<dbReference type="InterPro" id="IPR036188">
    <property type="entry name" value="FAD/NAD-bd_sf"/>
</dbReference>
<evidence type="ECO:0000313" key="11">
    <source>
        <dbReference type="EMBL" id="SCV71932.1"/>
    </source>
</evidence>
<dbReference type="PANTHER" id="PTHR43104">
    <property type="entry name" value="L-2-HYDROXYGLUTARATE DEHYDROGENASE, MITOCHONDRIAL"/>
    <property type="match status" value="1"/>
</dbReference>
<dbReference type="Gene3D" id="3.30.9.10">
    <property type="entry name" value="D-Amino Acid Oxidase, subunit A, domain 2"/>
    <property type="match status" value="1"/>
</dbReference>
<dbReference type="AlphaFoldDB" id="A0A238FDN1"/>
<proteinExistence type="inferred from homology"/>
<reference evidence="12" key="1">
    <citation type="submission" date="2016-09" db="EMBL/GenBank/DDBJ databases">
        <authorList>
            <person name="Jeantristanb JTB J.-T."/>
            <person name="Ricardo R."/>
        </authorList>
    </citation>
    <scope>NUCLEOTIDE SEQUENCE [LARGE SCALE GENOMIC DNA]</scope>
</reference>
<feature type="domain" description="FAD dependent oxidoreductase" evidence="10">
    <location>
        <begin position="23"/>
        <end position="406"/>
    </location>
</feature>
<evidence type="ECO:0000256" key="9">
    <source>
        <dbReference type="SAM" id="MobiDB-lite"/>
    </source>
</evidence>
<keyword evidence="2" id="KW-0285">Flavoprotein</keyword>
<sequence length="433" mass="47429">MAAAAVLRKHYPFLAPELQVSHLVVGAGVVGLAVAERLVNKFGEKTTFVVERHGQPGQETSSRNSEVIHSGIYYPPQSLKTSLCIRGRELLYKRCQSSSSIPFRKTGKLIVATSSDQIPYLEGLVTKAAQLDGKVPLEWIKGDQLRALEPDLGEGVVGGLRSSETGIVDSHKLMEAMEKTIMDSDTGELVYGTRFVRIDRAEAPNRRGKRGDGTEDGWVVQTVTDDGKGGEGERSAVLAKVVINAAGLSIPFANFCISKITLDRGPGTSSIQHLIYPCPDPHTLGGLGTHLTMNLENEIRFGPDVTWIEPPKEVGEIEDLDYWERHLAVDEERMGLAIQEVRKFLPWVEEAGFAPDYTGIRPKLSRQGDPAADFSITHPRPGFISLMGIESPGLTSSLAIAEYVEEMVRKEVWGLGMGRRRTVSEAGQLDEWA</sequence>
<dbReference type="GO" id="GO:0047545">
    <property type="term" value="F:(S)-2-hydroxyglutarate dehydrogenase activity"/>
    <property type="evidence" value="ECO:0007669"/>
    <property type="project" value="UniProtKB-EC"/>
</dbReference>
<evidence type="ECO:0000256" key="7">
    <source>
        <dbReference type="ARBA" id="ARBA00038878"/>
    </source>
</evidence>
<dbReference type="PANTHER" id="PTHR43104:SF4">
    <property type="entry name" value="L-2-HYDROXYGLUTARATE DEHYDROGENASE, MITOCHONDRIAL"/>
    <property type="match status" value="1"/>
</dbReference>
<evidence type="ECO:0000313" key="12">
    <source>
        <dbReference type="Proteomes" id="UP000198372"/>
    </source>
</evidence>
<organism evidence="11 12">
    <name type="scientific">Microbotryum intermedium</name>
    <dbReference type="NCBI Taxonomy" id="269621"/>
    <lineage>
        <taxon>Eukaryota</taxon>
        <taxon>Fungi</taxon>
        <taxon>Dikarya</taxon>
        <taxon>Basidiomycota</taxon>
        <taxon>Pucciniomycotina</taxon>
        <taxon>Microbotryomycetes</taxon>
        <taxon>Microbotryales</taxon>
        <taxon>Microbotryaceae</taxon>
        <taxon>Microbotryum</taxon>
    </lineage>
</organism>
<comment type="cofactor">
    <cofactor evidence="1">
        <name>FAD</name>
        <dbReference type="ChEBI" id="CHEBI:57692"/>
    </cofactor>
</comment>
<evidence type="ECO:0000256" key="1">
    <source>
        <dbReference type="ARBA" id="ARBA00001974"/>
    </source>
</evidence>
<keyword evidence="3" id="KW-0274">FAD</keyword>
<dbReference type="STRING" id="269621.A0A238FDN1"/>